<feature type="region of interest" description="Disordered" evidence="1">
    <location>
        <begin position="1"/>
        <end position="34"/>
    </location>
</feature>
<sequence length="142" mass="16293">MEAISMEVEEKPNMETQEKLKNDEETKTTAEKEEDYHPRPFYTIRKALLVVLISLVTYMFIKYMIDYFAHSEGHRTKIGAIVGCIGYVITLLPIGGWLIWSILVDFRNAFVTLMSWWMIGKSSPNQITSTISAKEPPIADMV</sequence>
<evidence type="ECO:0000313" key="3">
    <source>
        <dbReference type="EMBL" id="KAL3525300.1"/>
    </source>
</evidence>
<evidence type="ECO:0000256" key="2">
    <source>
        <dbReference type="SAM" id="Phobius"/>
    </source>
</evidence>
<keyword evidence="2" id="KW-0812">Transmembrane</keyword>
<evidence type="ECO:0000256" key="1">
    <source>
        <dbReference type="SAM" id="MobiDB-lite"/>
    </source>
</evidence>
<dbReference type="Proteomes" id="UP001630127">
    <property type="component" value="Unassembled WGS sequence"/>
</dbReference>
<proteinExistence type="predicted"/>
<keyword evidence="2" id="KW-1133">Transmembrane helix</keyword>
<dbReference type="EMBL" id="JBJUIK010000006">
    <property type="protein sequence ID" value="KAL3525300.1"/>
    <property type="molecule type" value="Genomic_DNA"/>
</dbReference>
<protein>
    <submittedName>
        <fullName evidence="3">Uncharacterized protein</fullName>
    </submittedName>
</protein>
<accession>A0ABD3A443</accession>
<feature type="transmembrane region" description="Helical" evidence="2">
    <location>
        <begin position="77"/>
        <end position="100"/>
    </location>
</feature>
<keyword evidence="4" id="KW-1185">Reference proteome</keyword>
<feature type="compositionally biased region" description="Basic and acidic residues" evidence="1">
    <location>
        <begin position="8"/>
        <end position="34"/>
    </location>
</feature>
<evidence type="ECO:0000313" key="4">
    <source>
        <dbReference type="Proteomes" id="UP001630127"/>
    </source>
</evidence>
<name>A0ABD3A443_9GENT</name>
<reference evidence="3 4" key="1">
    <citation type="submission" date="2024-11" db="EMBL/GenBank/DDBJ databases">
        <title>A near-complete genome assembly of Cinchona calisaya.</title>
        <authorList>
            <person name="Lian D.C."/>
            <person name="Zhao X.W."/>
            <person name="Wei L."/>
        </authorList>
    </citation>
    <scope>NUCLEOTIDE SEQUENCE [LARGE SCALE GENOMIC DNA]</scope>
    <source>
        <tissue evidence="3">Nenye</tissue>
    </source>
</reference>
<keyword evidence="2" id="KW-0472">Membrane</keyword>
<gene>
    <name evidence="3" type="ORF">ACH5RR_013672</name>
</gene>
<dbReference type="AlphaFoldDB" id="A0ABD3A443"/>
<comment type="caution">
    <text evidence="3">The sequence shown here is derived from an EMBL/GenBank/DDBJ whole genome shotgun (WGS) entry which is preliminary data.</text>
</comment>
<feature type="transmembrane region" description="Helical" evidence="2">
    <location>
        <begin position="47"/>
        <end position="65"/>
    </location>
</feature>
<organism evidence="3 4">
    <name type="scientific">Cinchona calisaya</name>
    <dbReference type="NCBI Taxonomy" id="153742"/>
    <lineage>
        <taxon>Eukaryota</taxon>
        <taxon>Viridiplantae</taxon>
        <taxon>Streptophyta</taxon>
        <taxon>Embryophyta</taxon>
        <taxon>Tracheophyta</taxon>
        <taxon>Spermatophyta</taxon>
        <taxon>Magnoliopsida</taxon>
        <taxon>eudicotyledons</taxon>
        <taxon>Gunneridae</taxon>
        <taxon>Pentapetalae</taxon>
        <taxon>asterids</taxon>
        <taxon>lamiids</taxon>
        <taxon>Gentianales</taxon>
        <taxon>Rubiaceae</taxon>
        <taxon>Cinchonoideae</taxon>
        <taxon>Cinchoneae</taxon>
        <taxon>Cinchona</taxon>
    </lineage>
</organism>